<proteinExistence type="predicted"/>
<keyword evidence="4" id="KW-1185">Reference proteome</keyword>
<name>A0AAV7NUP4_PLEWA</name>
<gene>
    <name evidence="3" type="ORF">NDU88_006532</name>
</gene>
<feature type="compositionally biased region" description="Basic and acidic residues" evidence="1">
    <location>
        <begin position="84"/>
        <end position="96"/>
    </location>
</feature>
<dbReference type="EMBL" id="JANPWB010000012">
    <property type="protein sequence ID" value="KAJ1118339.1"/>
    <property type="molecule type" value="Genomic_DNA"/>
</dbReference>
<dbReference type="AlphaFoldDB" id="A0AAV7NUP4"/>
<dbReference type="Proteomes" id="UP001066276">
    <property type="component" value="Chromosome 8"/>
</dbReference>
<evidence type="ECO:0000313" key="4">
    <source>
        <dbReference type="Proteomes" id="UP001066276"/>
    </source>
</evidence>
<accession>A0AAV7NUP4</accession>
<evidence type="ECO:0000313" key="3">
    <source>
        <dbReference type="EMBL" id="KAJ1118339.1"/>
    </source>
</evidence>
<sequence>MWTRGIIFLPTWLWQYFWLQRTGGRTAGRSDLRWDACLWRLIRDLLGARGCRALIQRQQRVRQVSMAPKALRCSRGKPNPAGVGRKEQNKLNEHKQTPSLQETGASAAVVIKASQMKKSSGPFMEKGRLQATSTRHGEGGKDVTKHEMGPMIPDMFKHSSQSICLGPLLPGKEEVPETTIPIHNDAWKNVGLEQREGVDYPVSSSARSIVGDGNGDSPQVRSVVLDSLTIAEEGTALGEKCGTILSGSVRTSRIPKQRESEMCLAATNFIPIDNLDNREVDNVEHLTIVGKVKLRPITMRGPKAAEQGWWRRWKFFFTI</sequence>
<keyword evidence="2" id="KW-0732">Signal</keyword>
<reference evidence="3" key="1">
    <citation type="journal article" date="2022" name="bioRxiv">
        <title>Sequencing and chromosome-scale assembly of the giantPleurodeles waltlgenome.</title>
        <authorList>
            <person name="Brown T."/>
            <person name="Elewa A."/>
            <person name="Iarovenko S."/>
            <person name="Subramanian E."/>
            <person name="Araus A.J."/>
            <person name="Petzold A."/>
            <person name="Susuki M."/>
            <person name="Suzuki K.-i.T."/>
            <person name="Hayashi T."/>
            <person name="Toyoda A."/>
            <person name="Oliveira C."/>
            <person name="Osipova E."/>
            <person name="Leigh N.D."/>
            <person name="Simon A."/>
            <person name="Yun M.H."/>
        </authorList>
    </citation>
    <scope>NUCLEOTIDE SEQUENCE</scope>
    <source>
        <strain evidence="3">20211129_DDA</strain>
        <tissue evidence="3">Liver</tissue>
    </source>
</reference>
<feature type="chain" id="PRO_5043316782" evidence="2">
    <location>
        <begin position="25"/>
        <end position="319"/>
    </location>
</feature>
<comment type="caution">
    <text evidence="3">The sequence shown here is derived from an EMBL/GenBank/DDBJ whole genome shotgun (WGS) entry which is preliminary data.</text>
</comment>
<feature type="region of interest" description="Disordered" evidence="1">
    <location>
        <begin position="72"/>
        <end position="99"/>
    </location>
</feature>
<evidence type="ECO:0000256" key="1">
    <source>
        <dbReference type="SAM" id="MobiDB-lite"/>
    </source>
</evidence>
<organism evidence="3 4">
    <name type="scientific">Pleurodeles waltl</name>
    <name type="common">Iberian ribbed newt</name>
    <dbReference type="NCBI Taxonomy" id="8319"/>
    <lineage>
        <taxon>Eukaryota</taxon>
        <taxon>Metazoa</taxon>
        <taxon>Chordata</taxon>
        <taxon>Craniata</taxon>
        <taxon>Vertebrata</taxon>
        <taxon>Euteleostomi</taxon>
        <taxon>Amphibia</taxon>
        <taxon>Batrachia</taxon>
        <taxon>Caudata</taxon>
        <taxon>Salamandroidea</taxon>
        <taxon>Salamandridae</taxon>
        <taxon>Pleurodelinae</taxon>
        <taxon>Pleurodeles</taxon>
    </lineage>
</organism>
<protein>
    <submittedName>
        <fullName evidence="3">Uncharacterized protein</fullName>
    </submittedName>
</protein>
<feature type="signal peptide" evidence="2">
    <location>
        <begin position="1"/>
        <end position="24"/>
    </location>
</feature>
<evidence type="ECO:0000256" key="2">
    <source>
        <dbReference type="SAM" id="SignalP"/>
    </source>
</evidence>